<evidence type="ECO:0000313" key="2">
    <source>
        <dbReference type="Proteomes" id="UP000321424"/>
    </source>
</evidence>
<keyword evidence="2" id="KW-1185">Reference proteome</keyword>
<dbReference type="Proteomes" id="UP000321424">
    <property type="component" value="Unassembled WGS sequence"/>
</dbReference>
<dbReference type="OrthoDB" id="10011712at2"/>
<dbReference type="EMBL" id="BJXA01000009">
    <property type="protein sequence ID" value="GEM37418.1"/>
    <property type="molecule type" value="Genomic_DNA"/>
</dbReference>
<protein>
    <submittedName>
        <fullName evidence="1">Uncharacterized protein</fullName>
    </submittedName>
</protein>
<name>A0A511MBE9_9NOCA</name>
<dbReference type="AlphaFoldDB" id="A0A511MBE9"/>
<reference evidence="1 2" key="1">
    <citation type="submission" date="2019-07" db="EMBL/GenBank/DDBJ databases">
        <title>Whole genome shotgun sequence of Nocardia ninae NBRC 108245.</title>
        <authorList>
            <person name="Hosoyama A."/>
            <person name="Uohara A."/>
            <person name="Ohji S."/>
            <person name="Ichikawa N."/>
        </authorList>
    </citation>
    <scope>NUCLEOTIDE SEQUENCE [LARGE SCALE GENOMIC DNA]</scope>
    <source>
        <strain evidence="1 2">NBRC 108245</strain>
    </source>
</reference>
<gene>
    <name evidence="1" type="ORF">NN4_19370</name>
</gene>
<proteinExistence type="predicted"/>
<sequence>MNVDDSLKLMRERLDEFAAQIPSYTRWDRHYSEPECPRWWYLNQIVTLAETGEVPALEAWRRMVALLTAEDLNDVIWVKCARRNMWVAAVRGETWEYGDPRPQLPALTLTAVFHPLRWCGEADVVEGPDSWVVSDRKWGVLGKSLRRIAQHPDTYDLSFLANDPDAPDWVRARAWRGEFSITADLEVESNDAD</sequence>
<evidence type="ECO:0000313" key="1">
    <source>
        <dbReference type="EMBL" id="GEM37418.1"/>
    </source>
</evidence>
<dbReference type="RefSeq" id="WP_147129560.1">
    <property type="nucleotide sequence ID" value="NZ_BJXA01000009.1"/>
</dbReference>
<organism evidence="1 2">
    <name type="scientific">Nocardia ninae NBRC 108245</name>
    <dbReference type="NCBI Taxonomy" id="1210091"/>
    <lineage>
        <taxon>Bacteria</taxon>
        <taxon>Bacillati</taxon>
        <taxon>Actinomycetota</taxon>
        <taxon>Actinomycetes</taxon>
        <taxon>Mycobacteriales</taxon>
        <taxon>Nocardiaceae</taxon>
        <taxon>Nocardia</taxon>
    </lineage>
</organism>
<comment type="caution">
    <text evidence="1">The sequence shown here is derived from an EMBL/GenBank/DDBJ whole genome shotgun (WGS) entry which is preliminary data.</text>
</comment>
<accession>A0A511MBE9</accession>